<dbReference type="Proteomes" id="UP001183607">
    <property type="component" value="Unassembled WGS sequence"/>
</dbReference>
<evidence type="ECO:0000256" key="1">
    <source>
        <dbReference type="SAM" id="MobiDB-lite"/>
    </source>
</evidence>
<gene>
    <name evidence="2" type="ORF">RM574_07555</name>
</gene>
<reference evidence="3" key="1">
    <citation type="submission" date="2023-07" db="EMBL/GenBank/DDBJ databases">
        <title>30 novel species of actinomycetes from the DSMZ collection.</title>
        <authorList>
            <person name="Nouioui I."/>
        </authorList>
    </citation>
    <scope>NUCLEOTIDE SEQUENCE [LARGE SCALE GENOMIC DNA]</scope>
    <source>
        <strain evidence="3">DSM 41982</strain>
    </source>
</reference>
<dbReference type="AlphaFoldDB" id="A0ABD5E1L8"/>
<protein>
    <recommendedName>
        <fullName evidence="4">Secreted protein</fullName>
    </recommendedName>
</protein>
<comment type="caution">
    <text evidence="2">The sequence shown here is derived from an EMBL/GenBank/DDBJ whole genome shotgun (WGS) entry which is preliminary data.</text>
</comment>
<dbReference type="RefSeq" id="WP_241691633.1">
    <property type="nucleotide sequence ID" value="NZ_JAVRER010000008.1"/>
</dbReference>
<evidence type="ECO:0000313" key="2">
    <source>
        <dbReference type="EMBL" id="MDT0415345.1"/>
    </source>
</evidence>
<evidence type="ECO:0008006" key="4">
    <source>
        <dbReference type="Google" id="ProtNLM"/>
    </source>
</evidence>
<name>A0ABD5E1L8_9ACTN</name>
<organism evidence="2 3">
    <name type="scientific">Streptomyces evansiae</name>
    <dbReference type="NCBI Taxonomy" id="3075535"/>
    <lineage>
        <taxon>Bacteria</taxon>
        <taxon>Bacillati</taxon>
        <taxon>Actinomycetota</taxon>
        <taxon>Actinomycetes</taxon>
        <taxon>Kitasatosporales</taxon>
        <taxon>Streptomycetaceae</taxon>
        <taxon>Streptomyces</taxon>
    </lineage>
</organism>
<proteinExistence type="predicted"/>
<accession>A0ABD5E1L8</accession>
<feature type="region of interest" description="Disordered" evidence="1">
    <location>
        <begin position="1"/>
        <end position="26"/>
    </location>
</feature>
<evidence type="ECO:0000313" key="3">
    <source>
        <dbReference type="Proteomes" id="UP001183607"/>
    </source>
</evidence>
<sequence length="238" mass="25118">MHDPGASDIVRDISDENEGYAKDHYHEDDKGKGMYWTAQYRDDASLAEMMECDRPPFWADNAEPPDVPHAISPEILAGLAYERMKVPSLKAKLAPAGASKVNLPTWVWLDSSQLEPVSVTATLAVGGFAMSATTTAKPVRLAIRPGTADARTLPAGGTCPVGGGGAIGEPFAAGKADRTPPCGVTYLKSSGDAAYRLQTAVTWDTAWTGTGGAGGDLPDGTYGQPQDVQVREIQSVNR</sequence>
<dbReference type="EMBL" id="JAVRER010000008">
    <property type="protein sequence ID" value="MDT0415345.1"/>
    <property type="molecule type" value="Genomic_DNA"/>
</dbReference>